<feature type="transmembrane region" description="Helical" evidence="2">
    <location>
        <begin position="271"/>
        <end position="287"/>
    </location>
</feature>
<accession>A0A7W7Z9W3</accession>
<dbReference type="NCBIfam" id="NF037959">
    <property type="entry name" value="MFS_SpdSyn"/>
    <property type="match status" value="1"/>
</dbReference>
<comment type="caution">
    <text evidence="3">The sequence shown here is derived from an EMBL/GenBank/DDBJ whole genome shotgun (WGS) entry which is preliminary data.</text>
</comment>
<feature type="transmembrane region" description="Helical" evidence="2">
    <location>
        <begin position="108"/>
        <end position="130"/>
    </location>
</feature>
<feature type="transmembrane region" description="Helical" evidence="2">
    <location>
        <begin position="360"/>
        <end position="377"/>
    </location>
</feature>
<name>A0A7W7Z9W3_9BACT</name>
<feature type="transmembrane region" description="Helical" evidence="2">
    <location>
        <begin position="293"/>
        <end position="312"/>
    </location>
</feature>
<feature type="transmembrane region" description="Helical" evidence="2">
    <location>
        <begin position="332"/>
        <end position="354"/>
    </location>
</feature>
<sequence>MKAIFQSAVFLGAFLLFLLEPMAAKELLPVFGGASAVWITCLVFFQAALLVGYLYAHLLAHWEQDARWRLLHGVMLAAALLCAAMWASGHAPWWFIAEHPARSICVRLAISIGLPFTMLAATSPLLQVWLRRVEAGGVPYRLYGLSNIGSLLALAAYPTLIEPHLSLRLQRGAWCAGFAVFAALSAWLAGRVRSTTPIASPEEPTPSSPLSTKLLWLLLPMAGAMQLSAVTEHMTANVAAIPLLWIIPLATYLLTFVIAFQGSRWLPRTPLLGVLAVLLYALGNFLTRPEYRVPVGLGIGLFLAELLAACLVCHTELYRLRPSGASETTEFYLTMAAGGALGSFLVGVLAPMVFRGNYDLSPTFVATAAVVLAVCWSDGWKQQLLWGALTIAMASFCVTMKTAYSQSVLTSERNFYGSLRVKSGVTETGDDMRTLMHGSIVHGTQIFSSDLMRVPTTYYAPDSGVGLALAACCGERPRRIGVVGLGVGTIAAYGRAGDSIRFYEINPAVRPIAANWFTYLRQSKAAITFAEGDARASLAGEQPENFDVLAIDAFSGDAIPLHLLTVEAFAVYRRQLAPGGVMAFHISNQYVDLEPEIAALAKASNMQARRVTSMAVEPRGEFQASWILVSDNANLFAVPQFAAAVPLNSRSGVQAWTDDASSLLLLVRW</sequence>
<keyword evidence="2" id="KW-0472">Membrane</keyword>
<organism evidence="3 4">
    <name type="scientific">Granulicella aggregans</name>
    <dbReference type="NCBI Taxonomy" id="474949"/>
    <lineage>
        <taxon>Bacteria</taxon>
        <taxon>Pseudomonadati</taxon>
        <taxon>Acidobacteriota</taxon>
        <taxon>Terriglobia</taxon>
        <taxon>Terriglobales</taxon>
        <taxon>Acidobacteriaceae</taxon>
        <taxon>Granulicella</taxon>
    </lineage>
</organism>
<reference evidence="3 4" key="1">
    <citation type="submission" date="2020-08" db="EMBL/GenBank/DDBJ databases">
        <title>Genomic Encyclopedia of Type Strains, Phase IV (KMG-V): Genome sequencing to study the core and pangenomes of soil and plant-associated prokaryotes.</title>
        <authorList>
            <person name="Whitman W."/>
        </authorList>
    </citation>
    <scope>NUCLEOTIDE SEQUENCE [LARGE SCALE GENOMIC DNA]</scope>
    <source>
        <strain evidence="3 4">M8UP14</strain>
    </source>
</reference>
<dbReference type="AlphaFoldDB" id="A0A7W7Z9W3"/>
<dbReference type="PANTHER" id="PTHR43317:SF1">
    <property type="entry name" value="THERMOSPERMINE SYNTHASE ACAULIS5"/>
    <property type="match status" value="1"/>
</dbReference>
<dbReference type="RefSeq" id="WP_246408595.1">
    <property type="nucleotide sequence ID" value="NZ_JACHIP010000001.1"/>
</dbReference>
<evidence type="ECO:0000313" key="3">
    <source>
        <dbReference type="EMBL" id="MBB5055842.1"/>
    </source>
</evidence>
<feature type="transmembrane region" description="Helical" evidence="2">
    <location>
        <begin position="68"/>
        <end position="88"/>
    </location>
</feature>
<evidence type="ECO:0000256" key="2">
    <source>
        <dbReference type="SAM" id="Phobius"/>
    </source>
</evidence>
<feature type="transmembrane region" description="Helical" evidence="2">
    <location>
        <begin position="171"/>
        <end position="189"/>
    </location>
</feature>
<feature type="transmembrane region" description="Helical" evidence="2">
    <location>
        <begin position="34"/>
        <end position="56"/>
    </location>
</feature>
<gene>
    <name evidence="3" type="ORF">HDF16_000511</name>
</gene>
<dbReference type="InterPro" id="IPR029063">
    <property type="entry name" value="SAM-dependent_MTases_sf"/>
</dbReference>
<dbReference type="PANTHER" id="PTHR43317">
    <property type="entry name" value="THERMOSPERMINE SYNTHASE ACAULIS5"/>
    <property type="match status" value="1"/>
</dbReference>
<dbReference type="EMBL" id="JACHIP010000001">
    <property type="protein sequence ID" value="MBB5055842.1"/>
    <property type="molecule type" value="Genomic_DNA"/>
</dbReference>
<feature type="transmembrane region" description="Helical" evidence="2">
    <location>
        <begin position="236"/>
        <end position="259"/>
    </location>
</feature>
<dbReference type="Gene3D" id="3.40.50.150">
    <property type="entry name" value="Vaccinia Virus protein VP39"/>
    <property type="match status" value="1"/>
</dbReference>
<dbReference type="SUPFAM" id="SSF53335">
    <property type="entry name" value="S-adenosyl-L-methionine-dependent methyltransferases"/>
    <property type="match status" value="1"/>
</dbReference>
<evidence type="ECO:0000256" key="1">
    <source>
        <dbReference type="ARBA" id="ARBA00023115"/>
    </source>
</evidence>
<feature type="transmembrane region" description="Helical" evidence="2">
    <location>
        <begin position="142"/>
        <end position="159"/>
    </location>
</feature>
<dbReference type="GO" id="GO:0006596">
    <property type="term" value="P:polyamine biosynthetic process"/>
    <property type="evidence" value="ECO:0007669"/>
    <property type="project" value="UniProtKB-KW"/>
</dbReference>
<evidence type="ECO:0000313" key="4">
    <source>
        <dbReference type="Proteomes" id="UP000540989"/>
    </source>
</evidence>
<keyword evidence="4" id="KW-1185">Reference proteome</keyword>
<keyword evidence="2" id="KW-0812">Transmembrane</keyword>
<protein>
    <recommendedName>
        <fullName evidence="5">Spermidine synthase</fullName>
    </recommendedName>
</protein>
<keyword evidence="1" id="KW-0620">Polyamine biosynthesis</keyword>
<keyword evidence="2" id="KW-1133">Transmembrane helix</keyword>
<dbReference type="Proteomes" id="UP000540989">
    <property type="component" value="Unassembled WGS sequence"/>
</dbReference>
<proteinExistence type="predicted"/>
<evidence type="ECO:0008006" key="5">
    <source>
        <dbReference type="Google" id="ProtNLM"/>
    </source>
</evidence>